<evidence type="ECO:0000313" key="5">
    <source>
        <dbReference type="Proteomes" id="UP000694420"/>
    </source>
</evidence>
<dbReference type="PROSITE" id="PS00028">
    <property type="entry name" value="ZINC_FINGER_C2H2_1"/>
    <property type="match status" value="1"/>
</dbReference>
<name>A0A8C6ZWP7_NOTPE</name>
<protein>
    <recommendedName>
        <fullName evidence="3">C2H2-type domain-containing protein</fullName>
    </recommendedName>
</protein>
<feature type="domain" description="C2H2-type" evidence="3">
    <location>
        <begin position="13"/>
        <end position="41"/>
    </location>
</feature>
<evidence type="ECO:0000256" key="2">
    <source>
        <dbReference type="SAM" id="MobiDB-lite"/>
    </source>
</evidence>
<reference evidence="4" key="2">
    <citation type="submission" date="2025-09" db="UniProtKB">
        <authorList>
            <consortium name="Ensembl"/>
        </authorList>
    </citation>
    <scope>IDENTIFICATION</scope>
</reference>
<dbReference type="Proteomes" id="UP000694420">
    <property type="component" value="Unplaced"/>
</dbReference>
<dbReference type="Ensembl" id="ENSNPET00000019135.1">
    <property type="protein sequence ID" value="ENSNPEP00000018659.1"/>
    <property type="gene ID" value="ENSNPEG00000013909.1"/>
</dbReference>
<feature type="region of interest" description="Disordered" evidence="2">
    <location>
        <begin position="34"/>
        <end position="59"/>
    </location>
</feature>
<evidence type="ECO:0000259" key="3">
    <source>
        <dbReference type="PROSITE" id="PS50157"/>
    </source>
</evidence>
<feature type="compositionally biased region" description="Basic and acidic residues" evidence="2">
    <location>
        <begin position="34"/>
        <end position="50"/>
    </location>
</feature>
<dbReference type="InterPro" id="IPR013087">
    <property type="entry name" value="Znf_C2H2_type"/>
</dbReference>
<organism evidence="4 5">
    <name type="scientific">Nothoprocta perdicaria</name>
    <name type="common">Chilean tinamou</name>
    <name type="synonym">Crypturus perdicarius</name>
    <dbReference type="NCBI Taxonomy" id="30464"/>
    <lineage>
        <taxon>Eukaryota</taxon>
        <taxon>Metazoa</taxon>
        <taxon>Chordata</taxon>
        <taxon>Craniata</taxon>
        <taxon>Vertebrata</taxon>
        <taxon>Euteleostomi</taxon>
        <taxon>Archelosauria</taxon>
        <taxon>Archosauria</taxon>
        <taxon>Dinosauria</taxon>
        <taxon>Saurischia</taxon>
        <taxon>Theropoda</taxon>
        <taxon>Coelurosauria</taxon>
        <taxon>Aves</taxon>
        <taxon>Palaeognathae</taxon>
        <taxon>Tinamiformes</taxon>
        <taxon>Tinamidae</taxon>
        <taxon>Nothoprocta</taxon>
    </lineage>
</organism>
<accession>A0A8C6ZWP7</accession>
<sequence length="59" mass="6554">PLCLSDSGQSWGFICPLCMKVCVTPTDLCEHYQNEHSGTERRRQDVKGESKSLQLDGAV</sequence>
<keyword evidence="1" id="KW-0479">Metal-binding</keyword>
<reference evidence="4" key="1">
    <citation type="submission" date="2025-08" db="UniProtKB">
        <authorList>
            <consortium name="Ensembl"/>
        </authorList>
    </citation>
    <scope>IDENTIFICATION</scope>
</reference>
<evidence type="ECO:0000313" key="4">
    <source>
        <dbReference type="Ensembl" id="ENSNPEP00000018659.1"/>
    </source>
</evidence>
<keyword evidence="1" id="KW-0863">Zinc-finger</keyword>
<dbReference type="GO" id="GO:0008270">
    <property type="term" value="F:zinc ion binding"/>
    <property type="evidence" value="ECO:0007669"/>
    <property type="project" value="UniProtKB-KW"/>
</dbReference>
<keyword evidence="1" id="KW-0862">Zinc</keyword>
<dbReference type="PROSITE" id="PS50157">
    <property type="entry name" value="ZINC_FINGER_C2H2_2"/>
    <property type="match status" value="1"/>
</dbReference>
<dbReference type="AlphaFoldDB" id="A0A8C6ZWP7"/>
<evidence type="ECO:0000256" key="1">
    <source>
        <dbReference type="PROSITE-ProRule" id="PRU00042"/>
    </source>
</evidence>
<proteinExistence type="predicted"/>
<keyword evidence="5" id="KW-1185">Reference proteome</keyword>